<name>A0AAV3A6E6_PYXAD</name>
<evidence type="ECO:0000256" key="1">
    <source>
        <dbReference type="SAM" id="SignalP"/>
    </source>
</evidence>
<accession>A0AAV3A6E6</accession>
<dbReference type="Proteomes" id="UP001181693">
    <property type="component" value="Unassembled WGS sequence"/>
</dbReference>
<evidence type="ECO:0000313" key="3">
    <source>
        <dbReference type="Proteomes" id="UP001181693"/>
    </source>
</evidence>
<evidence type="ECO:0008006" key="4">
    <source>
        <dbReference type="Google" id="ProtNLM"/>
    </source>
</evidence>
<dbReference type="AlphaFoldDB" id="A0AAV3A6E6"/>
<feature type="chain" id="PRO_5043830978" description="Secreted protein" evidence="1">
    <location>
        <begin position="21"/>
        <end position="68"/>
    </location>
</feature>
<organism evidence="2 3">
    <name type="scientific">Pyxicephalus adspersus</name>
    <name type="common">African bullfrog</name>
    <dbReference type="NCBI Taxonomy" id="30357"/>
    <lineage>
        <taxon>Eukaryota</taxon>
        <taxon>Metazoa</taxon>
        <taxon>Chordata</taxon>
        <taxon>Craniata</taxon>
        <taxon>Vertebrata</taxon>
        <taxon>Euteleostomi</taxon>
        <taxon>Amphibia</taxon>
        <taxon>Batrachia</taxon>
        <taxon>Anura</taxon>
        <taxon>Neobatrachia</taxon>
        <taxon>Ranoidea</taxon>
        <taxon>Pyxicephalidae</taxon>
        <taxon>Pyxicephalinae</taxon>
        <taxon>Pyxicephalus</taxon>
    </lineage>
</organism>
<gene>
    <name evidence="2" type="ORF">GDO54_010924</name>
</gene>
<keyword evidence="3" id="KW-1185">Reference proteome</keyword>
<feature type="signal peptide" evidence="1">
    <location>
        <begin position="1"/>
        <end position="20"/>
    </location>
</feature>
<proteinExistence type="predicted"/>
<keyword evidence="1" id="KW-0732">Signal</keyword>
<dbReference type="EMBL" id="DYDO01000004">
    <property type="protein sequence ID" value="DBA26699.1"/>
    <property type="molecule type" value="Genomic_DNA"/>
</dbReference>
<sequence>MSLNDHGISSWLSMVILCSAICDMTQNNLQPPRQQNRNADQPAKKKMDVIVIPGKQVFKTCCLYLKEH</sequence>
<reference evidence="2" key="1">
    <citation type="thesis" date="2020" institute="ProQuest LLC" country="789 East Eisenhower Parkway, Ann Arbor, MI, USA">
        <title>Comparative Genomics and Chromosome Evolution.</title>
        <authorList>
            <person name="Mudd A.B."/>
        </authorList>
    </citation>
    <scope>NUCLEOTIDE SEQUENCE</scope>
    <source>
        <strain evidence="2">1538</strain>
        <tissue evidence="2">Blood</tissue>
    </source>
</reference>
<comment type="caution">
    <text evidence="2">The sequence shown here is derived from an EMBL/GenBank/DDBJ whole genome shotgun (WGS) entry which is preliminary data.</text>
</comment>
<evidence type="ECO:0000313" key="2">
    <source>
        <dbReference type="EMBL" id="DBA26699.1"/>
    </source>
</evidence>
<protein>
    <recommendedName>
        <fullName evidence="4">Secreted protein</fullName>
    </recommendedName>
</protein>